<keyword evidence="2" id="KW-0238">DNA-binding</keyword>
<evidence type="ECO:0000256" key="3">
    <source>
        <dbReference type="ARBA" id="ARBA00023159"/>
    </source>
</evidence>
<dbReference type="PROSITE" id="PS01124">
    <property type="entry name" value="HTH_ARAC_FAMILY_2"/>
    <property type="match status" value="1"/>
</dbReference>
<dbReference type="Proteomes" id="UP000824025">
    <property type="component" value="Unassembled WGS sequence"/>
</dbReference>
<dbReference type="InterPro" id="IPR037923">
    <property type="entry name" value="HTH-like"/>
</dbReference>
<comment type="caution">
    <text evidence="6">The sequence shown here is derived from an EMBL/GenBank/DDBJ whole genome shotgun (WGS) entry which is preliminary data.</text>
</comment>
<proteinExistence type="predicted"/>
<reference evidence="6" key="1">
    <citation type="journal article" date="2021" name="PeerJ">
        <title>Extensive microbial diversity within the chicken gut microbiome revealed by metagenomics and culture.</title>
        <authorList>
            <person name="Gilroy R."/>
            <person name="Ravi A."/>
            <person name="Getino M."/>
            <person name="Pursley I."/>
            <person name="Horton D.L."/>
            <person name="Alikhan N.F."/>
            <person name="Baker D."/>
            <person name="Gharbi K."/>
            <person name="Hall N."/>
            <person name="Watson M."/>
            <person name="Adriaenssens E.M."/>
            <person name="Foster-Nyarko E."/>
            <person name="Jarju S."/>
            <person name="Secka A."/>
            <person name="Antonio M."/>
            <person name="Oren A."/>
            <person name="Chaudhuri R.R."/>
            <person name="La Ragione R."/>
            <person name="Hildebrand F."/>
            <person name="Pallen M.J."/>
        </authorList>
    </citation>
    <scope>NUCLEOTIDE SEQUENCE</scope>
    <source>
        <strain evidence="6">CHK192-19661</strain>
    </source>
</reference>
<dbReference type="SUPFAM" id="SSF51215">
    <property type="entry name" value="Regulatory protein AraC"/>
    <property type="match status" value="1"/>
</dbReference>
<accession>A0A9D2IJ92</accession>
<dbReference type="EMBL" id="DXCF01000042">
    <property type="protein sequence ID" value="HIZ10408.1"/>
    <property type="molecule type" value="Genomic_DNA"/>
</dbReference>
<dbReference type="Gene3D" id="2.60.120.280">
    <property type="entry name" value="Regulatory protein AraC"/>
    <property type="match status" value="1"/>
</dbReference>
<reference evidence="6" key="2">
    <citation type="submission" date="2021-04" db="EMBL/GenBank/DDBJ databases">
        <authorList>
            <person name="Gilroy R."/>
        </authorList>
    </citation>
    <scope>NUCLEOTIDE SEQUENCE</scope>
    <source>
        <strain evidence="6">CHK192-19661</strain>
    </source>
</reference>
<keyword evidence="4" id="KW-0804">Transcription</keyword>
<evidence type="ECO:0000256" key="4">
    <source>
        <dbReference type="ARBA" id="ARBA00023163"/>
    </source>
</evidence>
<evidence type="ECO:0000256" key="1">
    <source>
        <dbReference type="ARBA" id="ARBA00023015"/>
    </source>
</evidence>
<keyword evidence="1" id="KW-0805">Transcription regulation</keyword>
<feature type="domain" description="HTH araC/xylS-type" evidence="5">
    <location>
        <begin position="155"/>
        <end position="254"/>
    </location>
</feature>
<gene>
    <name evidence="6" type="ORF">H9726_07965</name>
</gene>
<dbReference type="InterPro" id="IPR003313">
    <property type="entry name" value="AraC-bd"/>
</dbReference>
<evidence type="ECO:0000313" key="7">
    <source>
        <dbReference type="Proteomes" id="UP000824025"/>
    </source>
</evidence>
<dbReference type="InterPro" id="IPR020449">
    <property type="entry name" value="Tscrpt_reg_AraC-type_HTH"/>
</dbReference>
<protein>
    <submittedName>
        <fullName evidence="6">AraC family transcriptional regulator</fullName>
    </submittedName>
</protein>
<sequence length="260" mass="28874">MNDFLRLLWSGKQDCEPLYKVGPYPRTCYILHYVLRGRGRIQAYGRETQVGAGQMFAIWKGENLSYIADGSDPWTYVWADFDGSAADGLLALTGFTREERVCAALPAGIFRPLFENMRALNTGGRSERCAALLGLFSALINAFPAGEERGSGISARVAEAMRAGFTDSSLRIDALARAAGVSRSHLYRLFRSEYGVSPKAYLRDLRLTLARRLLCEHAMSVAEVAYACGYADPLYFSAEFKREHGISPRDFSRISPERNG</sequence>
<dbReference type="Pfam" id="PF12833">
    <property type="entry name" value="HTH_18"/>
    <property type="match status" value="1"/>
</dbReference>
<evidence type="ECO:0000259" key="5">
    <source>
        <dbReference type="PROSITE" id="PS01124"/>
    </source>
</evidence>
<dbReference type="PRINTS" id="PR00032">
    <property type="entry name" value="HTHARAC"/>
</dbReference>
<dbReference type="GO" id="GO:0043565">
    <property type="term" value="F:sequence-specific DNA binding"/>
    <property type="evidence" value="ECO:0007669"/>
    <property type="project" value="InterPro"/>
</dbReference>
<dbReference type="InterPro" id="IPR050204">
    <property type="entry name" value="AraC_XylS_family_regulators"/>
</dbReference>
<dbReference type="PANTHER" id="PTHR46796">
    <property type="entry name" value="HTH-TYPE TRANSCRIPTIONAL ACTIVATOR RHAS-RELATED"/>
    <property type="match status" value="1"/>
</dbReference>
<dbReference type="GO" id="GO:0003700">
    <property type="term" value="F:DNA-binding transcription factor activity"/>
    <property type="evidence" value="ECO:0007669"/>
    <property type="project" value="InterPro"/>
</dbReference>
<dbReference type="SMART" id="SM00342">
    <property type="entry name" value="HTH_ARAC"/>
    <property type="match status" value="1"/>
</dbReference>
<dbReference type="AlphaFoldDB" id="A0A9D2IJ92"/>
<name>A0A9D2IJ92_9FIRM</name>
<dbReference type="InterPro" id="IPR018062">
    <property type="entry name" value="HTH_AraC-typ_CS"/>
</dbReference>
<evidence type="ECO:0000313" key="6">
    <source>
        <dbReference type="EMBL" id="HIZ10408.1"/>
    </source>
</evidence>
<dbReference type="CDD" id="cd06986">
    <property type="entry name" value="cupin_MmsR-like_N"/>
    <property type="match status" value="1"/>
</dbReference>
<dbReference type="PANTHER" id="PTHR46796:SF7">
    <property type="entry name" value="ARAC FAMILY TRANSCRIPTIONAL REGULATOR"/>
    <property type="match status" value="1"/>
</dbReference>
<organism evidence="6 7">
    <name type="scientific">Candidatus Borkfalkia avicola</name>
    <dbReference type="NCBI Taxonomy" id="2838503"/>
    <lineage>
        <taxon>Bacteria</taxon>
        <taxon>Bacillati</taxon>
        <taxon>Bacillota</taxon>
        <taxon>Clostridia</taxon>
        <taxon>Christensenellales</taxon>
        <taxon>Christensenellaceae</taxon>
        <taxon>Candidatus Borkfalkia</taxon>
    </lineage>
</organism>
<dbReference type="Pfam" id="PF02311">
    <property type="entry name" value="AraC_binding"/>
    <property type="match status" value="1"/>
</dbReference>
<evidence type="ECO:0000256" key="2">
    <source>
        <dbReference type="ARBA" id="ARBA00023125"/>
    </source>
</evidence>
<keyword evidence="3" id="KW-0010">Activator</keyword>
<dbReference type="SUPFAM" id="SSF46689">
    <property type="entry name" value="Homeodomain-like"/>
    <property type="match status" value="2"/>
</dbReference>
<dbReference type="InterPro" id="IPR018060">
    <property type="entry name" value="HTH_AraC"/>
</dbReference>
<dbReference type="Gene3D" id="1.10.10.60">
    <property type="entry name" value="Homeodomain-like"/>
    <property type="match status" value="2"/>
</dbReference>
<dbReference type="PROSITE" id="PS00041">
    <property type="entry name" value="HTH_ARAC_FAMILY_1"/>
    <property type="match status" value="1"/>
</dbReference>
<dbReference type="InterPro" id="IPR009057">
    <property type="entry name" value="Homeodomain-like_sf"/>
</dbReference>